<dbReference type="Proteomes" id="UP001240447">
    <property type="component" value="Unassembled WGS sequence"/>
</dbReference>
<evidence type="ECO:0000313" key="2">
    <source>
        <dbReference type="Proteomes" id="UP001240447"/>
    </source>
</evidence>
<dbReference type="Gene3D" id="3.10.20.480">
    <property type="entry name" value="Antirestriction protein ArdA, domain 1"/>
    <property type="match status" value="1"/>
</dbReference>
<dbReference type="InterPro" id="IPR041895">
    <property type="entry name" value="ArdA_dom1"/>
</dbReference>
<gene>
    <name evidence="1" type="ORF">J2S59_000280</name>
</gene>
<dbReference type="InterPro" id="IPR009899">
    <property type="entry name" value="ArdA"/>
</dbReference>
<protein>
    <submittedName>
        <fullName evidence="1">Antirestriction protein</fullName>
    </submittedName>
</protein>
<organism evidence="1 2">
    <name type="scientific">Nocardioides massiliensis</name>
    <dbReference type="NCBI Taxonomy" id="1325935"/>
    <lineage>
        <taxon>Bacteria</taxon>
        <taxon>Bacillati</taxon>
        <taxon>Actinomycetota</taxon>
        <taxon>Actinomycetes</taxon>
        <taxon>Propionibacteriales</taxon>
        <taxon>Nocardioidaceae</taxon>
        <taxon>Nocardioides</taxon>
    </lineage>
</organism>
<name>A0ABT9NJE3_9ACTN</name>
<sequence length="214" mass="24318">MTMNAQMERRVWIGCLACYNDGRLVGDWFPAIEAGEVTTEQLHTGDIRVDAAGNVINGDGWDSPHEELWVMDHEGLPIKGECSPATAQAIAETCEAIEADGYSVDAVRAWCEYVGEDFPAEWDKPTRESFEDAYAGSWASFREYADECAGEMLDAETADYRHRSLTGEQAKLWSHCYFDYEAYARDLAHDHFTERWTVDTPDRYETGVYVFRSH</sequence>
<dbReference type="EMBL" id="JAUSQM010000001">
    <property type="protein sequence ID" value="MDP9820471.1"/>
    <property type="molecule type" value="Genomic_DNA"/>
</dbReference>
<keyword evidence="2" id="KW-1185">Reference proteome</keyword>
<comment type="caution">
    <text evidence="1">The sequence shown here is derived from an EMBL/GenBank/DDBJ whole genome shotgun (WGS) entry which is preliminary data.</text>
</comment>
<dbReference type="Pfam" id="PF07275">
    <property type="entry name" value="ArdA"/>
    <property type="match status" value="1"/>
</dbReference>
<evidence type="ECO:0000313" key="1">
    <source>
        <dbReference type="EMBL" id="MDP9820471.1"/>
    </source>
</evidence>
<accession>A0ABT9NJE3</accession>
<proteinExistence type="predicted"/>
<reference evidence="1 2" key="1">
    <citation type="submission" date="2023-07" db="EMBL/GenBank/DDBJ databases">
        <title>Sequencing the genomes of 1000 actinobacteria strains.</title>
        <authorList>
            <person name="Klenk H.-P."/>
        </authorList>
    </citation>
    <scope>NUCLEOTIDE SEQUENCE [LARGE SCALE GENOMIC DNA]</scope>
    <source>
        <strain evidence="1 2">GD13</strain>
    </source>
</reference>